<name>A0A1Y0B0P4_9LAMI</name>
<organism evidence="1">
    <name type="scientific">Utricularia reniformis</name>
    <dbReference type="NCBI Taxonomy" id="192314"/>
    <lineage>
        <taxon>Eukaryota</taxon>
        <taxon>Viridiplantae</taxon>
        <taxon>Streptophyta</taxon>
        <taxon>Embryophyta</taxon>
        <taxon>Tracheophyta</taxon>
        <taxon>Spermatophyta</taxon>
        <taxon>Magnoliopsida</taxon>
        <taxon>eudicotyledons</taxon>
        <taxon>Gunneridae</taxon>
        <taxon>Pentapetalae</taxon>
        <taxon>asterids</taxon>
        <taxon>lamiids</taxon>
        <taxon>Lamiales</taxon>
        <taxon>Lentibulariaceae</taxon>
        <taxon>Utricularia</taxon>
    </lineage>
</organism>
<proteinExistence type="predicted"/>
<keyword evidence="1" id="KW-0496">Mitochondrion</keyword>
<reference evidence="1" key="1">
    <citation type="submission" date="2017-03" db="EMBL/GenBank/DDBJ databases">
        <title>The mitochondrial genome of the carnivorous plant Utricularia reniformis (Lentibulariaceae): structure, comparative analysis and evolutionary landmarks.</title>
        <authorList>
            <person name="Silva S.R."/>
            <person name="Alvarenga D.O."/>
            <person name="Michael T.P."/>
            <person name="Miranda V.F.O."/>
            <person name="Varani A.M."/>
        </authorList>
    </citation>
    <scope>NUCLEOTIDE SEQUENCE</scope>
</reference>
<evidence type="ECO:0000313" key="1">
    <source>
        <dbReference type="EMBL" id="ART31022.1"/>
    </source>
</evidence>
<protein>
    <submittedName>
        <fullName evidence="1">Uncharacterized protein</fullName>
    </submittedName>
</protein>
<geneLocation type="mitochondrion" evidence="1"/>
<accession>A0A1Y0B0P4</accession>
<sequence>MDGQLMTFFVLQFIKSRSRALGFHLSTVSSVCAVLRRRFCLLVHYGLSPPMRRYLDLALPVSACTAFSFAMDRDWTIE</sequence>
<dbReference type="EMBL" id="KY774314">
    <property type="protein sequence ID" value="ART31022.1"/>
    <property type="molecule type" value="Genomic_DNA"/>
</dbReference>
<gene>
    <name evidence="1" type="ORF">AEK19_MT0780</name>
</gene>
<dbReference type="AlphaFoldDB" id="A0A1Y0B0P4"/>